<dbReference type="OrthoDB" id="4371620at2"/>
<dbReference type="STRING" id="1272.GCA_900014985_00867"/>
<sequence>MTAVTESNGAAVRTEAPFGTEVLAVRGCEPLTAADVPRSVLHDPAEPWSPTNCYTDVWIGLTAALGLDPVPMLGAAFSADFLGDQWEFLKPRQEDLEALYGLTVGEYDTWRPLGEHLQLAMSRGDALIVEVDAFHLPDTEGVSYRIEHTKTSIVPLRLDPLAGELVYLHNDGVHVLRGEDLENTLGPGARDGRVPYPYVELVRLSGLKRLPPRELWQHTIELVRGHLRRAPDSGGAADGPAQRLVTSIREHLPELAERGMDYFHLYSFATTRQAGLTSGLAAHACRYLAAGAAQWPSDLDAEQLLEAAEAFDAAAGAAKTLQFQLARAARGRTPRVDTSAEAFVAGHTAGMHAVREALGLGE</sequence>
<accession>A0A4Y4D478</accession>
<proteinExistence type="predicted"/>
<dbReference type="AlphaFoldDB" id="A0A4Y4D478"/>
<name>A0A4Y4D478_KOCVA</name>
<dbReference type="Proteomes" id="UP000315730">
    <property type="component" value="Unassembled WGS sequence"/>
</dbReference>
<keyword evidence="2" id="KW-1185">Reference proteome</keyword>
<dbReference type="RefSeq" id="WP_068468215.1">
    <property type="nucleotide sequence ID" value="NZ_BJNW01000021.1"/>
</dbReference>
<evidence type="ECO:0000313" key="2">
    <source>
        <dbReference type="Proteomes" id="UP000315730"/>
    </source>
</evidence>
<organism evidence="1 2">
    <name type="scientific">Kocuria varians</name>
    <name type="common">Micrococcus varians</name>
    <dbReference type="NCBI Taxonomy" id="1272"/>
    <lineage>
        <taxon>Bacteria</taxon>
        <taxon>Bacillati</taxon>
        <taxon>Actinomycetota</taxon>
        <taxon>Actinomycetes</taxon>
        <taxon>Micrococcales</taxon>
        <taxon>Micrococcaceae</taxon>
        <taxon>Kocuria</taxon>
    </lineage>
</organism>
<dbReference type="EMBL" id="BJNW01000021">
    <property type="protein sequence ID" value="GEC99998.1"/>
    <property type="molecule type" value="Genomic_DNA"/>
</dbReference>
<gene>
    <name evidence="1" type="ORF">KVA01_21530</name>
</gene>
<protein>
    <recommendedName>
        <fullName evidence="3">DUF1839 domain-containing protein</fullName>
    </recommendedName>
</protein>
<dbReference type="InterPro" id="IPR014989">
    <property type="entry name" value="DUF1839"/>
</dbReference>
<evidence type="ECO:0000313" key="1">
    <source>
        <dbReference type="EMBL" id="GEC99998.1"/>
    </source>
</evidence>
<dbReference type="Pfam" id="PF08893">
    <property type="entry name" value="DUF1839"/>
    <property type="match status" value="1"/>
</dbReference>
<comment type="caution">
    <text evidence="1">The sequence shown here is derived from an EMBL/GenBank/DDBJ whole genome shotgun (WGS) entry which is preliminary data.</text>
</comment>
<evidence type="ECO:0008006" key="3">
    <source>
        <dbReference type="Google" id="ProtNLM"/>
    </source>
</evidence>
<reference evidence="1 2" key="1">
    <citation type="submission" date="2019-06" db="EMBL/GenBank/DDBJ databases">
        <title>Whole genome shotgun sequence of Kocuria varians NBRC 15358.</title>
        <authorList>
            <person name="Hosoyama A."/>
            <person name="Uohara A."/>
            <person name="Ohji S."/>
            <person name="Ichikawa N."/>
        </authorList>
    </citation>
    <scope>NUCLEOTIDE SEQUENCE [LARGE SCALE GENOMIC DNA]</scope>
    <source>
        <strain evidence="1 2">NBRC 15358</strain>
    </source>
</reference>